<dbReference type="SMART" id="SM00119">
    <property type="entry name" value="HECTc"/>
    <property type="match status" value="1"/>
</dbReference>
<feature type="region of interest" description="Disordered" evidence="15">
    <location>
        <begin position="824"/>
        <end position="928"/>
    </location>
</feature>
<reference evidence="17 18" key="1">
    <citation type="journal article" date="2010" name="Nature">
        <title>The Ectocarpus genome and the independent evolution of multicellularity in brown algae.</title>
        <authorList>
            <person name="Cock J.M."/>
            <person name="Sterck L."/>
            <person name="Rouze P."/>
            <person name="Scornet D."/>
            <person name="Allen A.E."/>
            <person name="Amoutzias G."/>
            <person name="Anthouard V."/>
            <person name="Artiguenave F."/>
            <person name="Aury J.M."/>
            <person name="Badger J.H."/>
            <person name="Beszteri B."/>
            <person name="Billiau K."/>
            <person name="Bonnet E."/>
            <person name="Bothwell J.H."/>
            <person name="Bowler C."/>
            <person name="Boyen C."/>
            <person name="Brownlee C."/>
            <person name="Carrano C.J."/>
            <person name="Charrier B."/>
            <person name="Cho G.Y."/>
            <person name="Coelho S.M."/>
            <person name="Collen J."/>
            <person name="Corre E."/>
            <person name="Da Silva C."/>
            <person name="Delage L."/>
            <person name="Delaroque N."/>
            <person name="Dittami S.M."/>
            <person name="Doulbeau S."/>
            <person name="Elias M."/>
            <person name="Farnham G."/>
            <person name="Gachon C.M."/>
            <person name="Gschloessl B."/>
            <person name="Heesch S."/>
            <person name="Jabbari K."/>
            <person name="Jubin C."/>
            <person name="Kawai H."/>
            <person name="Kimura K."/>
            <person name="Kloareg B."/>
            <person name="Kupper F.C."/>
            <person name="Lang D."/>
            <person name="Le Bail A."/>
            <person name="Leblanc C."/>
            <person name="Lerouge P."/>
            <person name="Lohr M."/>
            <person name="Lopez P.J."/>
            <person name="Martens C."/>
            <person name="Maumus F."/>
            <person name="Michel G."/>
            <person name="Miranda-Saavedra D."/>
            <person name="Morales J."/>
            <person name="Moreau H."/>
            <person name="Motomura T."/>
            <person name="Nagasato C."/>
            <person name="Napoli C.A."/>
            <person name="Nelson D.R."/>
            <person name="Nyvall-Collen P."/>
            <person name="Peters A.F."/>
            <person name="Pommier C."/>
            <person name="Potin P."/>
            <person name="Poulain J."/>
            <person name="Quesneville H."/>
            <person name="Read B."/>
            <person name="Rensing S.A."/>
            <person name="Ritter A."/>
            <person name="Rousvoal S."/>
            <person name="Samanta M."/>
            <person name="Samson G."/>
            <person name="Schroeder D.C."/>
            <person name="Segurens B."/>
            <person name="Strittmatter M."/>
            <person name="Tonon T."/>
            <person name="Tregear J.W."/>
            <person name="Valentin K."/>
            <person name="von Dassow P."/>
            <person name="Yamagishi T."/>
            <person name="Van de Peer Y."/>
            <person name="Wincker P."/>
        </authorList>
    </citation>
    <scope>NUCLEOTIDE SEQUENCE [LARGE SCALE GENOMIC DNA]</scope>
    <source>
        <strain evidence="18">Ec32 / CCAP1310/4</strain>
    </source>
</reference>
<evidence type="ECO:0000256" key="4">
    <source>
        <dbReference type="ARBA" id="ARBA00012485"/>
    </source>
</evidence>
<evidence type="ECO:0000256" key="5">
    <source>
        <dbReference type="ARBA" id="ARBA00022679"/>
    </source>
</evidence>
<evidence type="ECO:0000256" key="10">
    <source>
        <dbReference type="ARBA" id="ARBA00037859"/>
    </source>
</evidence>
<feature type="compositionally biased region" description="Low complexity" evidence="15">
    <location>
        <begin position="783"/>
        <end position="800"/>
    </location>
</feature>
<dbReference type="EMBL" id="FN649727">
    <property type="protein sequence ID" value="CBN76051.1"/>
    <property type="molecule type" value="Genomic_DNA"/>
</dbReference>
<dbReference type="PROSITE" id="PS50237">
    <property type="entry name" value="HECT"/>
    <property type="match status" value="1"/>
</dbReference>
<keyword evidence="18" id="KW-1185">Reference proteome</keyword>
<dbReference type="Gene3D" id="3.30.2160.10">
    <property type="entry name" value="Hect, E3 ligase catalytic domain"/>
    <property type="match status" value="1"/>
</dbReference>
<dbReference type="InterPro" id="IPR000569">
    <property type="entry name" value="HECT_dom"/>
</dbReference>
<evidence type="ECO:0000256" key="8">
    <source>
        <dbReference type="ARBA" id="ARBA00023034"/>
    </source>
</evidence>
<feature type="compositionally biased region" description="Basic and acidic residues" evidence="15">
    <location>
        <begin position="855"/>
        <end position="864"/>
    </location>
</feature>
<dbReference type="OrthoDB" id="5981550at2759"/>
<comment type="subcellular location">
    <subcellularLocation>
        <location evidence="2">Endoplasmic reticulum</location>
    </subcellularLocation>
    <subcellularLocation>
        <location evidence="10">Golgi apparatus</location>
        <location evidence="10">Golgi stack membrane</location>
    </subcellularLocation>
</comment>
<gene>
    <name evidence="17" type="ORF">Esi_0292_0009</name>
</gene>
<keyword evidence="7" id="KW-0256">Endoplasmic reticulum</keyword>
<evidence type="ECO:0000313" key="18">
    <source>
        <dbReference type="Proteomes" id="UP000002630"/>
    </source>
</evidence>
<dbReference type="GO" id="GO:0000209">
    <property type="term" value="P:protein polyubiquitination"/>
    <property type="evidence" value="ECO:0007669"/>
    <property type="project" value="TreeGrafter"/>
</dbReference>
<feature type="region of interest" description="Disordered" evidence="15">
    <location>
        <begin position="780"/>
        <end position="800"/>
    </location>
</feature>
<dbReference type="InterPro" id="IPR002110">
    <property type="entry name" value="Ankyrin_rpt"/>
</dbReference>
<dbReference type="GO" id="GO:0005783">
    <property type="term" value="C:endoplasmic reticulum"/>
    <property type="evidence" value="ECO:0007669"/>
    <property type="project" value="UniProtKB-SubCell"/>
</dbReference>
<feature type="region of interest" description="Disordered" evidence="15">
    <location>
        <begin position="722"/>
        <end position="766"/>
    </location>
</feature>
<keyword evidence="9" id="KW-0131">Cell cycle</keyword>
<evidence type="ECO:0000256" key="9">
    <source>
        <dbReference type="ARBA" id="ARBA00023306"/>
    </source>
</evidence>
<name>D8LKA6_ECTSI</name>
<proteinExistence type="predicted"/>
<keyword evidence="6 14" id="KW-0833">Ubl conjugation pathway</keyword>
<comment type="catalytic activity">
    <reaction evidence="1">
        <text>S-ubiquitinyl-[E2 ubiquitin-conjugating enzyme]-L-cysteine + [acceptor protein]-L-lysine = [E2 ubiquitin-conjugating enzyme]-L-cysteine + N(6)-ubiquitinyl-[acceptor protein]-L-lysine.</text>
        <dbReference type="EC" id="2.3.2.26"/>
    </reaction>
</comment>
<dbReference type="Pfam" id="PF00632">
    <property type="entry name" value="HECT"/>
    <property type="match status" value="1"/>
</dbReference>
<feature type="compositionally biased region" description="Basic and acidic residues" evidence="15">
    <location>
        <begin position="916"/>
        <end position="928"/>
    </location>
</feature>
<evidence type="ECO:0000256" key="14">
    <source>
        <dbReference type="PROSITE-ProRule" id="PRU00104"/>
    </source>
</evidence>
<dbReference type="PANTHER" id="PTHR11254:SF67">
    <property type="entry name" value="E3 UBIQUITIN-PROTEIN LIGASE HUWE1"/>
    <property type="match status" value="1"/>
</dbReference>
<dbReference type="eggNOG" id="KOG0939">
    <property type="taxonomic scope" value="Eukaryota"/>
</dbReference>
<dbReference type="Gene3D" id="1.25.40.20">
    <property type="entry name" value="Ankyrin repeat-containing domain"/>
    <property type="match status" value="1"/>
</dbReference>
<evidence type="ECO:0000256" key="6">
    <source>
        <dbReference type="ARBA" id="ARBA00022786"/>
    </source>
</evidence>
<dbReference type="InterPro" id="IPR035983">
    <property type="entry name" value="Hect_E3_ubiquitin_ligase"/>
</dbReference>
<evidence type="ECO:0000256" key="15">
    <source>
        <dbReference type="SAM" id="MobiDB-lite"/>
    </source>
</evidence>
<evidence type="ECO:0000313" key="17">
    <source>
        <dbReference type="EMBL" id="CBN76051.1"/>
    </source>
</evidence>
<dbReference type="SMART" id="SM00248">
    <property type="entry name" value="ANK"/>
    <property type="match status" value="4"/>
</dbReference>
<dbReference type="Proteomes" id="UP000002630">
    <property type="component" value="Linkage Group LG02"/>
</dbReference>
<dbReference type="InterPro" id="IPR036770">
    <property type="entry name" value="Ankyrin_rpt-contain_sf"/>
</dbReference>
<evidence type="ECO:0000256" key="13">
    <source>
        <dbReference type="ARBA" id="ARBA00042378"/>
    </source>
</evidence>
<dbReference type="SUPFAM" id="SSF56204">
    <property type="entry name" value="Hect, E3 ligase catalytic domain"/>
    <property type="match status" value="1"/>
</dbReference>
<sequence length="1219" mass="127315">MADNGGSSRGGGRGGRGGGSTRGGGARSRRGRGGSSRQQGGPTASTTGGGRGGGGGNNTPVHRAIGDETTDKIGREVSELVMSSRPDDCSKLEALLAQTHKQHPKRLQTVLHRNTTFSFPQGHMLAAACSNGKVAAADLLLRYGVEPNKQCPSGSTALSLACYNGRTACVKLLLGLPGSLRGPAVAGVGVPSRASPRVAPAYGANALIHACRCTNEKAAEEIVGALLEADPSLPLEAAEGALALHAAAVSGFPRVLERLLKSNDQLPDDQCETQLGWINNDNLCALQGGWGCVVVLVRASGNGIRNALHGSLSLKTDVVRDRLLSFLGLNALVKDIRKQRDEVEKAGGNADVADDFSDYTMSVLTHVSAMYKAVLKLPRSALQGPQQSTTSRLLVEACLDVWQNVCTCIARLGKMLLYGLQGQQEGEHGEVLYEREGLLFDNLWELVFRFLVPHADEVACFLADHDAGKGKSPTSSILKVVGSAFPSLWTGLSEALSVVEGDVGGTEPDRFGALLRGYLAYLHLADDSEEHYKAIVKVVKENGVDTGLASSAAAAGGDSGGGSGVRRGGRGQSAGRNPRNILTAIAAETELGIPEAFRELVVEQSDAVEEILDADPAVLENRLSVLLRIEGAVETPQKLDYIASALEARAGRSGKGLELCVNRMAEPHEIVEVTMQQLAAAPPRAMAPHPELKFVNEQGQGDGPMRELLDLLSEVFNPERTITVSGAGGGSSASDTSASATTASGPSPGGGASGGGAAGGRSTGRSTLNPAAAVFVKPGPGGAEARAGAAGASSLPSPPVSADMARLAAAFLAAAPDDYEVPRSGGGGAAAMPSSRGAAATAPPPGVDRLTNASREADESEPWRSRGVRRIVMLSHEGGGGGGNDGGGSGRRPGGGAGGPTAAPPPATPGETSTQIREEAARDRSRKVSEVAGFWKQFPLFRRYEPDPAAVVPRAAGEAGVNSANDREGMESRLRFFRAAGRIIAMSVVSGSPLGVVMPEAVWSVLLGSTPTWEDCCGRDTQYLESMRKVLAHEFGKGEGGNGMELYFSVSERGIDGKVTDVPLLAGGENKRVTDKNKQEFVNLATRRRALGGAEKAVAALRSGMTDVIPKNLLSILLPPEVASIVSGPQGEVNLSELRTNVWYVESDGGFGCSHKSIRWFWEWTNELTESDRRKLLLFWSGSSRVPPFGFEDDALNEDHRWAIDKGPAANVCPTASTW</sequence>
<evidence type="ECO:0000256" key="7">
    <source>
        <dbReference type="ARBA" id="ARBA00022824"/>
    </source>
</evidence>
<feature type="compositionally biased region" description="Gly residues" evidence="15">
    <location>
        <begin position="877"/>
        <end position="899"/>
    </location>
</feature>
<dbReference type="GO" id="GO:0061630">
    <property type="term" value="F:ubiquitin protein ligase activity"/>
    <property type="evidence" value="ECO:0007669"/>
    <property type="project" value="UniProtKB-EC"/>
</dbReference>
<organism evidence="17 18">
    <name type="scientific">Ectocarpus siliculosus</name>
    <name type="common">Brown alga</name>
    <name type="synonym">Conferva siliculosa</name>
    <dbReference type="NCBI Taxonomy" id="2880"/>
    <lineage>
        <taxon>Eukaryota</taxon>
        <taxon>Sar</taxon>
        <taxon>Stramenopiles</taxon>
        <taxon>Ochrophyta</taxon>
        <taxon>PX clade</taxon>
        <taxon>Phaeophyceae</taxon>
        <taxon>Ectocarpales</taxon>
        <taxon>Ectocarpaceae</taxon>
        <taxon>Ectocarpus</taxon>
    </lineage>
</organism>
<evidence type="ECO:0000256" key="12">
    <source>
        <dbReference type="ARBA" id="ARBA00041409"/>
    </source>
</evidence>
<feature type="compositionally biased region" description="Gly residues" evidence="15">
    <location>
        <begin position="7"/>
        <end position="26"/>
    </location>
</feature>
<accession>D8LKA6</accession>
<evidence type="ECO:0000256" key="2">
    <source>
        <dbReference type="ARBA" id="ARBA00004240"/>
    </source>
</evidence>
<dbReference type="GO" id="GO:0032580">
    <property type="term" value="C:Golgi cisterna membrane"/>
    <property type="evidence" value="ECO:0007669"/>
    <property type="project" value="UniProtKB-SubCell"/>
</dbReference>
<feature type="compositionally biased region" description="Low complexity" evidence="15">
    <location>
        <begin position="732"/>
        <end position="746"/>
    </location>
</feature>
<feature type="compositionally biased region" description="Gly residues" evidence="15">
    <location>
        <begin position="557"/>
        <end position="572"/>
    </location>
</feature>
<feature type="region of interest" description="Disordered" evidence="15">
    <location>
        <begin position="550"/>
        <end position="577"/>
    </location>
</feature>
<feature type="compositionally biased region" description="Gly residues" evidence="15">
    <location>
        <begin position="747"/>
        <end position="762"/>
    </location>
</feature>
<keyword evidence="8" id="KW-0333">Golgi apparatus</keyword>
<dbReference type="AlphaFoldDB" id="D8LKA6"/>
<dbReference type="Gene3D" id="3.30.2410.10">
    <property type="entry name" value="Hect, E3 ligase catalytic domain"/>
    <property type="match status" value="1"/>
</dbReference>
<evidence type="ECO:0000259" key="16">
    <source>
        <dbReference type="PROSITE" id="PS50237"/>
    </source>
</evidence>
<dbReference type="Pfam" id="PF12796">
    <property type="entry name" value="Ank_2"/>
    <property type="match status" value="1"/>
</dbReference>
<feature type="compositionally biased region" description="Gly residues" evidence="15">
    <location>
        <begin position="47"/>
        <end position="57"/>
    </location>
</feature>
<dbReference type="SUPFAM" id="SSF48403">
    <property type="entry name" value="Ankyrin repeat"/>
    <property type="match status" value="1"/>
</dbReference>
<dbReference type="InterPro" id="IPR050409">
    <property type="entry name" value="E3_ubiq-protein_ligase"/>
</dbReference>
<keyword evidence="5" id="KW-0808">Transferase</keyword>
<feature type="domain" description="HECT" evidence="16">
    <location>
        <begin position="971"/>
        <end position="1219"/>
    </location>
</feature>
<protein>
    <recommendedName>
        <fullName evidence="11">E3 ubiquitin-protein ligase HACE1</fullName>
        <ecNumber evidence="4">2.3.2.26</ecNumber>
    </recommendedName>
    <alternativeName>
        <fullName evidence="13">HECT domain and ankyrin repeat-containing E3 ubiquitin-protein ligase 1</fullName>
    </alternativeName>
    <alternativeName>
        <fullName evidence="12">HECT-type E3 ubiquitin transferase HACE1</fullName>
    </alternativeName>
</protein>
<evidence type="ECO:0000256" key="1">
    <source>
        <dbReference type="ARBA" id="ARBA00000885"/>
    </source>
</evidence>
<dbReference type="GO" id="GO:0006511">
    <property type="term" value="P:ubiquitin-dependent protein catabolic process"/>
    <property type="evidence" value="ECO:0007669"/>
    <property type="project" value="TreeGrafter"/>
</dbReference>
<dbReference type="Gene3D" id="3.90.1750.10">
    <property type="entry name" value="Hect, E3 ligase catalytic domains"/>
    <property type="match status" value="1"/>
</dbReference>
<comment type="pathway">
    <text evidence="3">Protein modification; protein ubiquitination.</text>
</comment>
<feature type="compositionally biased region" description="Low complexity" evidence="15">
    <location>
        <begin position="35"/>
        <end position="46"/>
    </location>
</feature>
<evidence type="ECO:0000256" key="11">
    <source>
        <dbReference type="ARBA" id="ARBA00040370"/>
    </source>
</evidence>
<dbReference type="EC" id="2.3.2.26" evidence="4"/>
<feature type="region of interest" description="Disordered" evidence="15">
    <location>
        <begin position="1"/>
        <end position="71"/>
    </location>
</feature>
<dbReference type="EMBL" id="FN648478">
    <property type="protein sequence ID" value="CBN76051.1"/>
    <property type="molecule type" value="Genomic_DNA"/>
</dbReference>
<dbReference type="STRING" id="2880.D8LKA6"/>
<dbReference type="InParanoid" id="D8LKA6"/>
<feature type="compositionally biased region" description="Low complexity" evidence="15">
    <location>
        <begin position="830"/>
        <end position="841"/>
    </location>
</feature>
<dbReference type="PANTHER" id="PTHR11254">
    <property type="entry name" value="HECT DOMAIN UBIQUITIN-PROTEIN LIGASE"/>
    <property type="match status" value="1"/>
</dbReference>
<comment type="caution">
    <text evidence="14">Lacks conserved residue(s) required for the propagation of feature annotation.</text>
</comment>
<evidence type="ECO:0000256" key="3">
    <source>
        <dbReference type="ARBA" id="ARBA00004906"/>
    </source>
</evidence>